<sequence>MSPVTWAIPPDEVGRVGVRAVALIPVHEGVDVVAEVVQSGGEIADDRQRGVAVLGADALPASELRSPRPPVIDAD</sequence>
<dbReference type="EMBL" id="CP163440">
    <property type="protein sequence ID" value="XDQ67624.1"/>
    <property type="molecule type" value="Genomic_DNA"/>
</dbReference>
<reference evidence="1" key="1">
    <citation type="submission" date="2024-07" db="EMBL/GenBank/DDBJ databases">
        <authorList>
            <person name="Yu S.T."/>
        </authorList>
    </citation>
    <scope>NUCLEOTIDE SEQUENCE</scope>
    <source>
        <strain evidence="1">R35</strain>
    </source>
</reference>
<accession>A0AB39SQJ7</accession>
<dbReference type="AlphaFoldDB" id="A0AB39SQJ7"/>
<dbReference type="RefSeq" id="WP_369264505.1">
    <property type="nucleotide sequence ID" value="NZ_CP163440.1"/>
</dbReference>
<organism evidence="1">
    <name type="scientific">Streptomyces sp. R35</name>
    <dbReference type="NCBI Taxonomy" id="3238630"/>
    <lineage>
        <taxon>Bacteria</taxon>
        <taxon>Bacillati</taxon>
        <taxon>Actinomycetota</taxon>
        <taxon>Actinomycetes</taxon>
        <taxon>Kitasatosporales</taxon>
        <taxon>Streptomycetaceae</taxon>
        <taxon>Streptomyces</taxon>
    </lineage>
</organism>
<name>A0AB39SQJ7_9ACTN</name>
<proteinExistence type="predicted"/>
<protein>
    <submittedName>
        <fullName evidence="1">Uncharacterized protein</fullName>
    </submittedName>
</protein>
<gene>
    <name evidence="1" type="ORF">AB5J50_46030</name>
</gene>
<evidence type="ECO:0000313" key="1">
    <source>
        <dbReference type="EMBL" id="XDQ67624.1"/>
    </source>
</evidence>